<evidence type="ECO:0000313" key="2">
    <source>
        <dbReference type="Proteomes" id="UP000824890"/>
    </source>
</evidence>
<reference evidence="1 2" key="1">
    <citation type="submission" date="2021-05" db="EMBL/GenBank/DDBJ databases">
        <title>Genome Assembly of Synthetic Allotetraploid Brassica napus Reveals Homoeologous Exchanges between Subgenomes.</title>
        <authorList>
            <person name="Davis J.T."/>
        </authorList>
    </citation>
    <scope>NUCLEOTIDE SEQUENCE [LARGE SCALE GENOMIC DNA]</scope>
    <source>
        <strain evidence="2">cv. Da-Ae</strain>
        <tissue evidence="1">Seedling</tissue>
    </source>
</reference>
<organism evidence="1 2">
    <name type="scientific">Brassica napus</name>
    <name type="common">Rape</name>
    <dbReference type="NCBI Taxonomy" id="3708"/>
    <lineage>
        <taxon>Eukaryota</taxon>
        <taxon>Viridiplantae</taxon>
        <taxon>Streptophyta</taxon>
        <taxon>Embryophyta</taxon>
        <taxon>Tracheophyta</taxon>
        <taxon>Spermatophyta</taxon>
        <taxon>Magnoliopsida</taxon>
        <taxon>eudicotyledons</taxon>
        <taxon>Gunneridae</taxon>
        <taxon>Pentapetalae</taxon>
        <taxon>rosids</taxon>
        <taxon>malvids</taxon>
        <taxon>Brassicales</taxon>
        <taxon>Brassicaceae</taxon>
        <taxon>Brassiceae</taxon>
        <taxon>Brassica</taxon>
    </lineage>
</organism>
<accession>A0ABQ7XE33</accession>
<evidence type="ECO:0000313" key="1">
    <source>
        <dbReference type="EMBL" id="KAH0854200.1"/>
    </source>
</evidence>
<comment type="caution">
    <text evidence="1">The sequence shown here is derived from an EMBL/GenBank/DDBJ whole genome shotgun (WGS) entry which is preliminary data.</text>
</comment>
<protein>
    <submittedName>
        <fullName evidence="1">Uncharacterized protein</fullName>
    </submittedName>
</protein>
<keyword evidence="2" id="KW-1185">Reference proteome</keyword>
<dbReference type="Proteomes" id="UP000824890">
    <property type="component" value="Unassembled WGS sequence"/>
</dbReference>
<name>A0ABQ7XE33_BRANA</name>
<sequence>MRLPYYQRLAAKGIYPAVDPLDSNVNYATNLEIVARNIINCATSKANFTTLQGASGHYSYPGV</sequence>
<gene>
    <name evidence="1" type="ORF">HID58_090126</name>
</gene>
<proteinExistence type="predicted"/>
<dbReference type="EMBL" id="JAGKQM010000528">
    <property type="protein sequence ID" value="KAH0854200.1"/>
    <property type="molecule type" value="Genomic_DNA"/>
</dbReference>